<sequence>MNTKKTAEEPAKSTESKPVVISSTISKKTEEPKDVKPPAVKEQPKAKSPEVNKPVSTPVQKSSAHKEAGEKAIPIVGQPTAITVMVNKENKLPDGYVPGDLVYTTIPFIFQEKLEKKKMRKEASDAVSRLFTGAKADGIELLGVSAYRSYVTQTALFNAYVQKDGYEKARTYSAVPGTSEHQTGLSIDVTGGNGACPAESCFGNTKEAKWLEANASKYGFIIRYPNGKTSITGYKYEPWHLRYVGAAAAKEIMSRKITLEEYLDAVPVSH</sequence>
<dbReference type="CDD" id="cd14852">
    <property type="entry name" value="LD-carboxypeptidase"/>
    <property type="match status" value="1"/>
</dbReference>
<dbReference type="Proteomes" id="UP000234748">
    <property type="component" value="Unassembled WGS sequence"/>
</dbReference>
<feature type="compositionally biased region" description="Basic and acidic residues" evidence="1">
    <location>
        <begin position="27"/>
        <end position="36"/>
    </location>
</feature>
<protein>
    <submittedName>
        <fullName evidence="3">Peptidase M15</fullName>
    </submittedName>
</protein>
<dbReference type="InterPro" id="IPR052179">
    <property type="entry name" value="DD-CPase-like"/>
</dbReference>
<dbReference type="EMBL" id="PGUY01000055">
    <property type="protein sequence ID" value="PLT28637.1"/>
    <property type="molecule type" value="Genomic_DNA"/>
</dbReference>
<dbReference type="OrthoDB" id="9792074at2"/>
<comment type="caution">
    <text evidence="3">The sequence shown here is derived from an EMBL/GenBank/DDBJ whole genome shotgun (WGS) entry which is preliminary data.</text>
</comment>
<dbReference type="GO" id="GO:0006508">
    <property type="term" value="P:proteolysis"/>
    <property type="evidence" value="ECO:0007669"/>
    <property type="project" value="InterPro"/>
</dbReference>
<dbReference type="PANTHER" id="PTHR34385:SF1">
    <property type="entry name" value="PEPTIDOGLYCAN L-ALANYL-D-GLUTAMATE ENDOPEPTIDASE CWLK"/>
    <property type="match status" value="1"/>
</dbReference>
<dbReference type="SUPFAM" id="SSF55166">
    <property type="entry name" value="Hedgehog/DD-peptidase"/>
    <property type="match status" value="1"/>
</dbReference>
<evidence type="ECO:0000259" key="2">
    <source>
        <dbReference type="Pfam" id="PF02557"/>
    </source>
</evidence>
<keyword evidence="4" id="KW-1185">Reference proteome</keyword>
<evidence type="ECO:0000313" key="3">
    <source>
        <dbReference type="EMBL" id="PLT28637.1"/>
    </source>
</evidence>
<dbReference type="GO" id="GO:0008233">
    <property type="term" value="F:peptidase activity"/>
    <property type="evidence" value="ECO:0007669"/>
    <property type="project" value="InterPro"/>
</dbReference>
<gene>
    <name evidence="3" type="ORF">CUU66_17575</name>
</gene>
<proteinExistence type="predicted"/>
<dbReference type="Gene3D" id="3.30.1380.10">
    <property type="match status" value="1"/>
</dbReference>
<evidence type="ECO:0000256" key="1">
    <source>
        <dbReference type="SAM" id="MobiDB-lite"/>
    </source>
</evidence>
<organism evidence="3 4">
    <name type="scientific">Peribacillus deserti</name>
    <dbReference type="NCBI Taxonomy" id="673318"/>
    <lineage>
        <taxon>Bacteria</taxon>
        <taxon>Bacillati</taxon>
        <taxon>Bacillota</taxon>
        <taxon>Bacilli</taxon>
        <taxon>Bacillales</taxon>
        <taxon>Bacillaceae</taxon>
        <taxon>Peribacillus</taxon>
    </lineage>
</organism>
<dbReference type="Pfam" id="PF02557">
    <property type="entry name" value="VanY"/>
    <property type="match status" value="1"/>
</dbReference>
<accession>A0A2N5M2Q4</accession>
<dbReference type="InterPro" id="IPR003709">
    <property type="entry name" value="VanY-like_core_dom"/>
</dbReference>
<dbReference type="InterPro" id="IPR009045">
    <property type="entry name" value="Zn_M74/Hedgehog-like"/>
</dbReference>
<name>A0A2N5M2Q4_9BACI</name>
<dbReference type="AlphaFoldDB" id="A0A2N5M2Q4"/>
<feature type="domain" description="D-alanyl-D-alanine carboxypeptidase-like core" evidence="2">
    <location>
        <begin position="117"/>
        <end position="245"/>
    </location>
</feature>
<evidence type="ECO:0000313" key="4">
    <source>
        <dbReference type="Proteomes" id="UP000234748"/>
    </source>
</evidence>
<dbReference type="PANTHER" id="PTHR34385">
    <property type="entry name" value="D-ALANYL-D-ALANINE CARBOXYPEPTIDASE"/>
    <property type="match status" value="1"/>
</dbReference>
<feature type="region of interest" description="Disordered" evidence="1">
    <location>
        <begin position="1"/>
        <end position="70"/>
    </location>
</feature>
<reference evidence="3 4" key="1">
    <citation type="submission" date="2017-11" db="EMBL/GenBank/DDBJ databases">
        <title>Comparitive Functional Genomics of Dry Heat Resistant strains isolated from the Viking Spacecraft.</title>
        <authorList>
            <person name="Seuylemezian A."/>
            <person name="Cooper K."/>
            <person name="Vaishampayan P."/>
        </authorList>
    </citation>
    <scope>NUCLEOTIDE SEQUENCE [LARGE SCALE GENOMIC DNA]</scope>
    <source>
        <strain evidence="3 4">V1-29</strain>
    </source>
</reference>
<dbReference type="InterPro" id="IPR058193">
    <property type="entry name" value="VanY/YodJ_core_dom"/>
</dbReference>
<feature type="compositionally biased region" description="Basic and acidic residues" evidence="1">
    <location>
        <begin position="1"/>
        <end position="15"/>
    </location>
</feature>